<dbReference type="PANTHER" id="PTHR45789">
    <property type="entry name" value="FI18025P1"/>
    <property type="match status" value="1"/>
</dbReference>
<keyword evidence="2 3" id="KW-0539">Nucleus</keyword>
<evidence type="ECO:0000256" key="3">
    <source>
        <dbReference type="PROSITE-ProRule" id="PRU00267"/>
    </source>
</evidence>
<feature type="DNA-binding region" description="HMG box" evidence="3">
    <location>
        <begin position="97"/>
        <end position="165"/>
    </location>
</feature>
<evidence type="ECO:0000259" key="4">
    <source>
        <dbReference type="PROSITE" id="PS50118"/>
    </source>
</evidence>
<dbReference type="GO" id="GO:0000978">
    <property type="term" value="F:RNA polymerase II cis-regulatory region sequence-specific DNA binding"/>
    <property type="evidence" value="ECO:0007669"/>
    <property type="project" value="TreeGrafter"/>
</dbReference>
<evidence type="ECO:0000256" key="1">
    <source>
        <dbReference type="ARBA" id="ARBA00023125"/>
    </source>
</evidence>
<name>M4PI93_9PEZI</name>
<dbReference type="PANTHER" id="PTHR45789:SF2">
    <property type="entry name" value="FI18025P1"/>
    <property type="match status" value="1"/>
</dbReference>
<protein>
    <submittedName>
        <fullName evidence="6">Mating type protein</fullName>
    </submittedName>
</protein>
<dbReference type="PROSITE" id="PS50118">
    <property type="entry name" value="HMG_BOX_2"/>
    <property type="match status" value="1"/>
</dbReference>
<dbReference type="GO" id="GO:0000981">
    <property type="term" value="F:DNA-binding transcription factor activity, RNA polymerase II-specific"/>
    <property type="evidence" value="ECO:0007669"/>
    <property type="project" value="TreeGrafter"/>
</dbReference>
<evidence type="ECO:0000256" key="2">
    <source>
        <dbReference type="ARBA" id="ARBA00023242"/>
    </source>
</evidence>
<keyword evidence="1 3" id="KW-0238">DNA-binding</keyword>
<dbReference type="InterPro" id="IPR051356">
    <property type="entry name" value="SOX/SOX-like_TF"/>
</dbReference>
<evidence type="ECO:0000313" key="6">
    <source>
        <dbReference type="EMBL" id="AGH03197.1"/>
    </source>
</evidence>
<dbReference type="Pfam" id="PF00505">
    <property type="entry name" value="HMG_box"/>
    <property type="match status" value="1"/>
</dbReference>
<dbReference type="SMART" id="SM00398">
    <property type="entry name" value="HMG"/>
    <property type="match status" value="1"/>
</dbReference>
<dbReference type="EMBL" id="JX402952">
    <property type="protein sequence ID" value="AGH03197.1"/>
    <property type="molecule type" value="Genomic_DNA"/>
</dbReference>
<dbReference type="SUPFAM" id="SSF47095">
    <property type="entry name" value="HMG-box"/>
    <property type="match status" value="1"/>
</dbReference>
<feature type="domain" description="HMG box" evidence="4">
    <location>
        <begin position="97"/>
        <end position="165"/>
    </location>
</feature>
<dbReference type="InterPro" id="IPR009071">
    <property type="entry name" value="HMG_box_dom"/>
</dbReference>
<dbReference type="EMBL" id="JX402951">
    <property type="protein sequence ID" value="AGH03193.1"/>
    <property type="molecule type" value="Genomic_DNA"/>
</dbReference>
<dbReference type="CDD" id="cd01389">
    <property type="entry name" value="HMG-box_ROX1-like"/>
    <property type="match status" value="1"/>
</dbReference>
<organism evidence="6">
    <name type="scientific">Grosmannia aurea</name>
    <dbReference type="NCBI Taxonomy" id="95157"/>
    <lineage>
        <taxon>Eukaryota</taxon>
        <taxon>Fungi</taxon>
        <taxon>Dikarya</taxon>
        <taxon>Ascomycota</taxon>
        <taxon>Pezizomycotina</taxon>
        <taxon>Sordariomycetes</taxon>
        <taxon>Sordariomycetidae</taxon>
        <taxon>Ophiostomatales</taxon>
        <taxon>Ophiostomataceae</taxon>
        <taxon>Grosmannia</taxon>
    </lineage>
</organism>
<accession>M4PI93</accession>
<sequence>MADIYQRRVSFVVDDDSNNFSVSIPEELITISQLRAVACGVFHMADDDCCILYDAQAKTYRLVPVSDSKFVDLKRFRVMGYARASDDGTTPAPEPRIPRPPNAWIIYRSHKSKEIRKKVPHVTAGYISTLVSQMWKQESCAIRLLYNDKAIEAQKIHKAMYPNYKYNSNAKKTQ</sequence>
<dbReference type="InterPro" id="IPR036910">
    <property type="entry name" value="HMG_box_dom_sf"/>
</dbReference>
<dbReference type="AlphaFoldDB" id="M4PI93"/>
<reference evidence="6" key="2">
    <citation type="journal article" date="2013" name="G3 (Bethesda)">
        <title>Unequal Recombination and Evolution of the Mating-Type (MAT) Loci in the Pathogenic Fungus Grosmannia clavigera and Relatives.</title>
        <authorList>
            <person name="Tsui C.K."/>
            <person name="Diguistini S."/>
            <person name="Wang Y."/>
            <person name="Feau N."/>
            <person name="Dhillon B."/>
            <person name="Bohlmann J."/>
            <person name="Hamelin R.C."/>
        </authorList>
    </citation>
    <scope>NUCLEOTIDE SEQUENCE</scope>
    <source>
        <strain evidence="6">AU98-Pr2-169</strain>
        <strain evidence="5">CBS438.69</strain>
    </source>
</reference>
<reference evidence="6" key="1">
    <citation type="submission" date="2012-07" db="EMBL/GenBank/DDBJ databases">
        <authorList>
            <person name="Tsui C.K.M."/>
            <person name="DiGuistini S."/>
            <person name="Feau N."/>
            <person name="Bohlmann J."/>
            <person name="Hamelin R.C."/>
        </authorList>
    </citation>
    <scope>NUCLEOTIDE SEQUENCE</scope>
    <source>
        <strain evidence="6">AU98-Pr2-169</strain>
        <strain evidence="5">CBS438.69</strain>
    </source>
</reference>
<dbReference type="Gene3D" id="1.10.30.10">
    <property type="entry name" value="High mobility group box domain"/>
    <property type="match status" value="1"/>
</dbReference>
<dbReference type="GO" id="GO:0005634">
    <property type="term" value="C:nucleus"/>
    <property type="evidence" value="ECO:0007669"/>
    <property type="project" value="UniProtKB-UniRule"/>
</dbReference>
<evidence type="ECO:0000313" key="5">
    <source>
        <dbReference type="EMBL" id="AGH03193.1"/>
    </source>
</evidence>
<proteinExistence type="predicted"/>